<proteinExistence type="predicted"/>
<evidence type="ECO:0000313" key="1">
    <source>
        <dbReference type="EMBL" id="GIY49503.1"/>
    </source>
</evidence>
<gene>
    <name evidence="1" type="primary">RABEP1</name>
    <name evidence="1" type="ORF">CDAR_110761</name>
</gene>
<dbReference type="AlphaFoldDB" id="A0AAV4TYH7"/>
<evidence type="ECO:0000313" key="2">
    <source>
        <dbReference type="Proteomes" id="UP001054837"/>
    </source>
</evidence>
<organism evidence="1 2">
    <name type="scientific">Caerostris darwini</name>
    <dbReference type="NCBI Taxonomy" id="1538125"/>
    <lineage>
        <taxon>Eukaryota</taxon>
        <taxon>Metazoa</taxon>
        <taxon>Ecdysozoa</taxon>
        <taxon>Arthropoda</taxon>
        <taxon>Chelicerata</taxon>
        <taxon>Arachnida</taxon>
        <taxon>Araneae</taxon>
        <taxon>Araneomorphae</taxon>
        <taxon>Entelegynae</taxon>
        <taxon>Araneoidea</taxon>
        <taxon>Araneidae</taxon>
        <taxon>Caerostris</taxon>
    </lineage>
</organism>
<dbReference type="EMBL" id="BPLQ01010241">
    <property type="protein sequence ID" value="GIY49503.1"/>
    <property type="molecule type" value="Genomic_DNA"/>
</dbReference>
<comment type="caution">
    <text evidence="1">The sequence shown here is derived from an EMBL/GenBank/DDBJ whole genome shotgun (WGS) entry which is preliminary data.</text>
</comment>
<accession>A0AAV4TYH7</accession>
<keyword evidence="2" id="KW-1185">Reference proteome</keyword>
<sequence length="113" mass="13497">MESEQRNKAAIIERKLDDQGKDLRREQEYRQEMKETFDEIAIECEKKVGQLFKMSEEFEETLGQIKNTYDICRKELNEYQTTVVVERDILKKELEKVQNENDILLGKHVTKAQ</sequence>
<reference evidence="1 2" key="1">
    <citation type="submission" date="2021-06" db="EMBL/GenBank/DDBJ databases">
        <title>Caerostris darwini draft genome.</title>
        <authorList>
            <person name="Kono N."/>
            <person name="Arakawa K."/>
        </authorList>
    </citation>
    <scope>NUCLEOTIDE SEQUENCE [LARGE SCALE GENOMIC DNA]</scope>
</reference>
<dbReference type="Proteomes" id="UP001054837">
    <property type="component" value="Unassembled WGS sequence"/>
</dbReference>
<protein>
    <submittedName>
        <fullName evidence="1">Rab GTPase-binding effector protein 1</fullName>
    </submittedName>
</protein>
<name>A0AAV4TYH7_9ARAC</name>